<comment type="similarity">
    <text evidence="1 6">Belongs to the sigma-70 factor family. ECF subfamily.</text>
</comment>
<keyword evidence="10" id="KW-1185">Reference proteome</keyword>
<dbReference type="Pfam" id="PF08281">
    <property type="entry name" value="Sigma70_r4_2"/>
    <property type="match status" value="1"/>
</dbReference>
<gene>
    <name evidence="9" type="ORF">ALGA_2458</name>
</gene>
<dbReference type="GO" id="GO:0016987">
    <property type="term" value="F:sigma factor activity"/>
    <property type="evidence" value="ECO:0007669"/>
    <property type="project" value="UniProtKB-KW"/>
</dbReference>
<dbReference type="InterPro" id="IPR007627">
    <property type="entry name" value="RNA_pol_sigma70_r2"/>
</dbReference>
<dbReference type="Gene3D" id="1.10.10.10">
    <property type="entry name" value="Winged helix-like DNA-binding domain superfamily/Winged helix DNA-binding domain"/>
    <property type="match status" value="1"/>
</dbReference>
<dbReference type="OrthoDB" id="1027298at2"/>
<feature type="domain" description="RNA polymerase sigma-70 region 2" evidence="7">
    <location>
        <begin position="24"/>
        <end position="90"/>
    </location>
</feature>
<dbReference type="Gene3D" id="1.10.1740.10">
    <property type="match status" value="1"/>
</dbReference>
<evidence type="ECO:0000256" key="1">
    <source>
        <dbReference type="ARBA" id="ARBA00010641"/>
    </source>
</evidence>
<dbReference type="PROSITE" id="PS01063">
    <property type="entry name" value="SIGMA70_ECF"/>
    <property type="match status" value="1"/>
</dbReference>
<evidence type="ECO:0000256" key="6">
    <source>
        <dbReference type="RuleBase" id="RU000716"/>
    </source>
</evidence>
<dbReference type="InterPro" id="IPR013324">
    <property type="entry name" value="RNA_pol_sigma_r3/r4-like"/>
</dbReference>
<evidence type="ECO:0000256" key="5">
    <source>
        <dbReference type="ARBA" id="ARBA00023163"/>
    </source>
</evidence>
<proteinExistence type="inferred from homology"/>
<keyword evidence="2 6" id="KW-0805">Transcription regulation</keyword>
<dbReference type="CDD" id="cd06171">
    <property type="entry name" value="Sigma70_r4"/>
    <property type="match status" value="1"/>
</dbReference>
<feature type="domain" description="RNA polymerase sigma factor 70 region 4 type 2" evidence="8">
    <location>
        <begin position="124"/>
        <end position="175"/>
    </location>
</feature>
<dbReference type="KEGG" id="mbas:ALGA_2458"/>
<reference evidence="9 10" key="1">
    <citation type="journal article" date="2018" name="Mar. Genomics">
        <title>Complete genome sequence of Marinifilaceae bacterium strain SPP2, isolated from the Antarctic marine sediment.</title>
        <authorList>
            <person name="Watanabe M."/>
            <person name="Kojima H."/>
            <person name="Fukui M."/>
        </authorList>
    </citation>
    <scope>NUCLEOTIDE SEQUENCE [LARGE SCALE GENOMIC DNA]</scope>
    <source>
        <strain evidence="9 10">SPP2</strain>
    </source>
</reference>
<dbReference type="InterPro" id="IPR039425">
    <property type="entry name" value="RNA_pol_sigma-70-like"/>
</dbReference>
<keyword evidence="3 6" id="KW-0731">Sigma factor</keyword>
<dbReference type="SUPFAM" id="SSF88946">
    <property type="entry name" value="Sigma2 domain of RNA polymerase sigma factors"/>
    <property type="match status" value="1"/>
</dbReference>
<evidence type="ECO:0000256" key="4">
    <source>
        <dbReference type="ARBA" id="ARBA00023125"/>
    </source>
</evidence>
<evidence type="ECO:0000313" key="9">
    <source>
        <dbReference type="EMBL" id="BAX80780.1"/>
    </source>
</evidence>
<dbReference type="Proteomes" id="UP000218267">
    <property type="component" value="Chromosome"/>
</dbReference>
<dbReference type="NCBIfam" id="TIGR02937">
    <property type="entry name" value="sigma70-ECF"/>
    <property type="match status" value="1"/>
</dbReference>
<evidence type="ECO:0000313" key="10">
    <source>
        <dbReference type="Proteomes" id="UP000218267"/>
    </source>
</evidence>
<dbReference type="EMBL" id="AP018042">
    <property type="protein sequence ID" value="BAX80780.1"/>
    <property type="molecule type" value="Genomic_DNA"/>
</dbReference>
<evidence type="ECO:0000259" key="7">
    <source>
        <dbReference type="Pfam" id="PF04542"/>
    </source>
</evidence>
<accession>A0A1Y1CKG2</accession>
<dbReference type="AlphaFoldDB" id="A0A1Y1CKG2"/>
<dbReference type="Pfam" id="PF04542">
    <property type="entry name" value="Sigma70_r2"/>
    <property type="match status" value="1"/>
</dbReference>
<protein>
    <recommendedName>
        <fullName evidence="6">RNA polymerase sigma factor</fullName>
    </recommendedName>
</protein>
<dbReference type="InterPro" id="IPR000838">
    <property type="entry name" value="RNA_pol_sigma70_ECF_CS"/>
</dbReference>
<name>A0A1Y1CKG2_9BACT</name>
<dbReference type="PANTHER" id="PTHR43133:SF45">
    <property type="entry name" value="RNA POLYMERASE ECF-TYPE SIGMA FACTOR"/>
    <property type="match status" value="1"/>
</dbReference>
<dbReference type="InterPro" id="IPR013325">
    <property type="entry name" value="RNA_pol_sigma_r2"/>
</dbReference>
<dbReference type="RefSeq" id="WP_096429622.1">
    <property type="nucleotide sequence ID" value="NZ_AP018042.1"/>
</dbReference>
<keyword evidence="4 6" id="KW-0238">DNA-binding</keyword>
<keyword evidence="5 6" id="KW-0804">Transcription</keyword>
<sequence>MKFQKDSYYIAKIKEGDPGAYAFLVDKYKKMTFNVALQLMGNREDAEEIAQDAFLKAYQALDSYKGEAKFSTWIYRIIYNTAISRLRKKKLDVSSIDDDFTTSVNVKSTQSALQEVRSMERKKYLSEALKRLSGDERSLITLFYLEENSVDEVCSITGLSASNVKVKLHRARKKLYAQLELALHDELKTIL</sequence>
<dbReference type="GO" id="GO:0006352">
    <property type="term" value="P:DNA-templated transcription initiation"/>
    <property type="evidence" value="ECO:0007669"/>
    <property type="project" value="InterPro"/>
</dbReference>
<dbReference type="InterPro" id="IPR014284">
    <property type="entry name" value="RNA_pol_sigma-70_dom"/>
</dbReference>
<dbReference type="InterPro" id="IPR036388">
    <property type="entry name" value="WH-like_DNA-bd_sf"/>
</dbReference>
<evidence type="ECO:0000259" key="8">
    <source>
        <dbReference type="Pfam" id="PF08281"/>
    </source>
</evidence>
<dbReference type="PANTHER" id="PTHR43133">
    <property type="entry name" value="RNA POLYMERASE ECF-TYPE SIGMA FACTO"/>
    <property type="match status" value="1"/>
</dbReference>
<dbReference type="SUPFAM" id="SSF88659">
    <property type="entry name" value="Sigma3 and sigma4 domains of RNA polymerase sigma factors"/>
    <property type="match status" value="1"/>
</dbReference>
<evidence type="ECO:0000256" key="3">
    <source>
        <dbReference type="ARBA" id="ARBA00023082"/>
    </source>
</evidence>
<evidence type="ECO:0000256" key="2">
    <source>
        <dbReference type="ARBA" id="ARBA00023015"/>
    </source>
</evidence>
<reference evidence="10" key="2">
    <citation type="journal article" date="2020" name="Antonie Van Leeuwenhoek">
        <title>Labilibaculum antarcticum sp. nov., a novel facultative anaerobic, psychrotorelant bacterium isolated from marine sediment of Antarctica.</title>
        <authorList>
            <person name="Watanabe M."/>
            <person name="Kojima H."/>
            <person name="Fukui M."/>
        </authorList>
    </citation>
    <scope>NUCLEOTIDE SEQUENCE [LARGE SCALE GENOMIC DNA]</scope>
    <source>
        <strain evidence="10">SPP2</strain>
    </source>
</reference>
<dbReference type="InterPro" id="IPR013249">
    <property type="entry name" value="RNA_pol_sigma70_r4_t2"/>
</dbReference>
<organism evidence="9 10">
    <name type="scientific">Labilibaculum antarcticum</name>
    <dbReference type="NCBI Taxonomy" id="1717717"/>
    <lineage>
        <taxon>Bacteria</taxon>
        <taxon>Pseudomonadati</taxon>
        <taxon>Bacteroidota</taxon>
        <taxon>Bacteroidia</taxon>
        <taxon>Marinilabiliales</taxon>
        <taxon>Marinifilaceae</taxon>
        <taxon>Labilibaculum</taxon>
    </lineage>
</organism>
<dbReference type="GO" id="GO:0003677">
    <property type="term" value="F:DNA binding"/>
    <property type="evidence" value="ECO:0007669"/>
    <property type="project" value="UniProtKB-KW"/>
</dbReference>